<dbReference type="AlphaFoldDB" id="A0A5J4UCD4"/>
<dbReference type="Proteomes" id="UP000324800">
    <property type="component" value="Unassembled WGS sequence"/>
</dbReference>
<evidence type="ECO:0000313" key="1">
    <source>
        <dbReference type="EMBL" id="KAA6368239.1"/>
    </source>
</evidence>
<proteinExistence type="predicted"/>
<reference evidence="1 2" key="1">
    <citation type="submission" date="2019-03" db="EMBL/GenBank/DDBJ databases">
        <title>Single cell metagenomics reveals metabolic interactions within the superorganism composed of flagellate Streblomastix strix and complex community of Bacteroidetes bacteria on its surface.</title>
        <authorList>
            <person name="Treitli S.C."/>
            <person name="Kolisko M."/>
            <person name="Husnik F."/>
            <person name="Keeling P."/>
            <person name="Hampl V."/>
        </authorList>
    </citation>
    <scope>NUCLEOTIDE SEQUENCE [LARGE SCALE GENOMIC DNA]</scope>
    <source>
        <strain evidence="1">ST1C</strain>
    </source>
</reference>
<feature type="non-terminal residue" evidence="1">
    <location>
        <position position="1"/>
    </location>
</feature>
<organism evidence="1 2">
    <name type="scientific">Streblomastix strix</name>
    <dbReference type="NCBI Taxonomy" id="222440"/>
    <lineage>
        <taxon>Eukaryota</taxon>
        <taxon>Metamonada</taxon>
        <taxon>Preaxostyla</taxon>
        <taxon>Oxymonadida</taxon>
        <taxon>Streblomastigidae</taxon>
        <taxon>Streblomastix</taxon>
    </lineage>
</organism>
<sequence length="186" mass="20591">LQINIINPDPGEIVSSVEVNGQLKISKKQGKWNTFSLSQVLENGVYAAEIEFFNSHNGNIGVGIVKDTYTIPAGIYAWQENHRDHMAAYLGVAQGSGQIYYKGKGTAGNKGIVDNQIVKMEYDSEKGTIIFFVAGIQQPVYISGIKEKIRFIITMIYDDSYCIIRSLKKLSAPTSGHVANEQTVQW</sequence>
<dbReference type="EMBL" id="SNRW01017547">
    <property type="protein sequence ID" value="KAA6368239.1"/>
    <property type="molecule type" value="Genomic_DNA"/>
</dbReference>
<gene>
    <name evidence="1" type="ORF">EZS28_036233</name>
</gene>
<comment type="caution">
    <text evidence="1">The sequence shown here is derived from an EMBL/GenBank/DDBJ whole genome shotgun (WGS) entry which is preliminary data.</text>
</comment>
<dbReference type="InterPro" id="IPR043136">
    <property type="entry name" value="B30.2/SPRY_sf"/>
</dbReference>
<accession>A0A5J4UCD4</accession>
<evidence type="ECO:0008006" key="3">
    <source>
        <dbReference type="Google" id="ProtNLM"/>
    </source>
</evidence>
<dbReference type="Gene3D" id="2.60.120.920">
    <property type="match status" value="1"/>
</dbReference>
<name>A0A5J4UCD4_9EUKA</name>
<evidence type="ECO:0000313" key="2">
    <source>
        <dbReference type="Proteomes" id="UP000324800"/>
    </source>
</evidence>
<protein>
    <recommendedName>
        <fullName evidence="3">B30.2/SPRY domain-containing protein</fullName>
    </recommendedName>
</protein>